<evidence type="ECO:0000259" key="1">
    <source>
        <dbReference type="Pfam" id="PF00561"/>
    </source>
</evidence>
<keyword evidence="2" id="KW-0378">Hydrolase</keyword>
<dbReference type="Proteomes" id="UP000029833">
    <property type="component" value="Unassembled WGS sequence"/>
</dbReference>
<dbReference type="SUPFAM" id="SSF53474">
    <property type="entry name" value="alpha/beta-Hydrolases"/>
    <property type="match status" value="1"/>
</dbReference>
<evidence type="ECO:0000313" key="2">
    <source>
        <dbReference type="EMBL" id="KGM03809.1"/>
    </source>
</evidence>
<dbReference type="EMBL" id="AXNT01000004">
    <property type="protein sequence ID" value="KGM03809.1"/>
    <property type="molecule type" value="Genomic_DNA"/>
</dbReference>
<dbReference type="OrthoDB" id="3210164at2"/>
<proteinExistence type="predicted"/>
<organism evidence="2 3">
    <name type="scientific">Cellulomonas cellasea DSM 20118</name>
    <dbReference type="NCBI Taxonomy" id="1408250"/>
    <lineage>
        <taxon>Bacteria</taxon>
        <taxon>Bacillati</taxon>
        <taxon>Actinomycetota</taxon>
        <taxon>Actinomycetes</taxon>
        <taxon>Micrococcales</taxon>
        <taxon>Cellulomonadaceae</taxon>
        <taxon>Cellulomonas</taxon>
    </lineage>
</organism>
<dbReference type="AlphaFoldDB" id="A0A0A0BD26"/>
<gene>
    <name evidence="2" type="ORF">Q760_12055</name>
</gene>
<dbReference type="STRING" id="1408250.Q760_12055"/>
<feature type="domain" description="AB hydrolase-1" evidence="1">
    <location>
        <begin position="41"/>
        <end position="166"/>
    </location>
</feature>
<dbReference type="GO" id="GO:0016787">
    <property type="term" value="F:hydrolase activity"/>
    <property type="evidence" value="ECO:0007669"/>
    <property type="project" value="UniProtKB-KW"/>
</dbReference>
<protein>
    <submittedName>
        <fullName evidence="2">Hydrolase</fullName>
    </submittedName>
</protein>
<dbReference type="Gene3D" id="3.40.50.1820">
    <property type="entry name" value="alpha/beta hydrolase"/>
    <property type="match status" value="1"/>
</dbReference>
<dbReference type="Pfam" id="PF00561">
    <property type="entry name" value="Abhydrolase_1"/>
    <property type="match status" value="1"/>
</dbReference>
<name>A0A0A0BD26_9CELL</name>
<dbReference type="RefSeq" id="WP_034624663.1">
    <property type="nucleotide sequence ID" value="NZ_AXNT01000004.1"/>
</dbReference>
<dbReference type="InterPro" id="IPR000073">
    <property type="entry name" value="AB_hydrolase_1"/>
</dbReference>
<accession>A0A0A0BD26</accession>
<comment type="caution">
    <text evidence="2">The sequence shown here is derived from an EMBL/GenBank/DDBJ whole genome shotgun (WGS) entry which is preliminary data.</text>
</comment>
<sequence>MTTTTLATHTLEVPGATLTYDVRGPLPTGDGTPPLLLIGQPMDAGGFATLASYFTDRTVVTYDPRGLGRSVRHDGSTEHRPEQQAEDLHLLVAALGVGPVELFGSSGGAITALALLTAHPGDVVRVVAHEPPAITVLPDAAQAEAVWRRVRDTFDAKGWGWGMASFIAMTSWQGEFTDDVLAEAPDPAMFGMPGEDDGARTDPLLSGASDPVVAYRPDVEALRSASVPLVLAAGIESKDTMTWRTTAALAEKLGEELAVFPSNHGGFLGDEYGMPGQPEAFAARLREVLAAG</sequence>
<reference evidence="2 3" key="1">
    <citation type="submission" date="2013-10" db="EMBL/GenBank/DDBJ databases">
        <authorList>
            <person name="Wang G."/>
            <person name="Zhuang W."/>
        </authorList>
    </citation>
    <scope>NUCLEOTIDE SEQUENCE [LARGE SCALE GENOMIC DNA]</scope>
    <source>
        <strain evidence="2 3">DSM 20118</strain>
    </source>
</reference>
<dbReference type="InterPro" id="IPR029058">
    <property type="entry name" value="AB_hydrolase_fold"/>
</dbReference>
<keyword evidence="3" id="KW-1185">Reference proteome</keyword>
<evidence type="ECO:0000313" key="3">
    <source>
        <dbReference type="Proteomes" id="UP000029833"/>
    </source>
</evidence>